<accession>A0A7W7IS45</accession>
<dbReference type="PANTHER" id="PTHR43132">
    <property type="entry name" value="ARSENICAL RESISTANCE OPERON REPRESSOR ARSR-RELATED"/>
    <property type="match status" value="1"/>
</dbReference>
<dbReference type="PROSITE" id="PS50987">
    <property type="entry name" value="HTH_ARSR_2"/>
    <property type="match status" value="1"/>
</dbReference>
<dbReference type="GO" id="GO:0003700">
    <property type="term" value="F:DNA-binding transcription factor activity"/>
    <property type="evidence" value="ECO:0007669"/>
    <property type="project" value="InterPro"/>
</dbReference>
<sequence length="107" mass="11372">MIDLNAIGLERFQANAGDAARLLKSLSNENRLMILCQIGDGERQVADLLPLVGLSQSALSQHLARLRDDGLVSARKSGTAVFYRIADPAALQVIGVLAEIFCPPASA</sequence>
<dbReference type="InterPro" id="IPR036388">
    <property type="entry name" value="WH-like_DNA-bd_sf"/>
</dbReference>
<protein>
    <submittedName>
        <fullName evidence="5">ArsR family transcriptional regulator</fullName>
    </submittedName>
</protein>
<dbReference type="RefSeq" id="WP_184272932.1">
    <property type="nucleotide sequence ID" value="NZ_JACHKY010000006.1"/>
</dbReference>
<comment type="caution">
    <text evidence="5">The sequence shown here is derived from an EMBL/GenBank/DDBJ whole genome shotgun (WGS) entry which is preliminary data.</text>
</comment>
<proteinExistence type="predicted"/>
<dbReference type="InterPro" id="IPR011991">
    <property type="entry name" value="ArsR-like_HTH"/>
</dbReference>
<evidence type="ECO:0000313" key="6">
    <source>
        <dbReference type="Proteomes" id="UP000539957"/>
    </source>
</evidence>
<dbReference type="PANTHER" id="PTHR43132:SF2">
    <property type="entry name" value="ARSENICAL RESISTANCE OPERON REPRESSOR ARSR-RELATED"/>
    <property type="match status" value="1"/>
</dbReference>
<dbReference type="AlphaFoldDB" id="A0A7W7IS45"/>
<dbReference type="SUPFAM" id="SSF46785">
    <property type="entry name" value="Winged helix' DNA-binding domain"/>
    <property type="match status" value="1"/>
</dbReference>
<dbReference type="PRINTS" id="PR00778">
    <property type="entry name" value="HTHARSR"/>
</dbReference>
<dbReference type="InterPro" id="IPR051011">
    <property type="entry name" value="Metal_resp_trans_reg"/>
</dbReference>
<dbReference type="NCBIfam" id="NF033788">
    <property type="entry name" value="HTH_metalloreg"/>
    <property type="match status" value="1"/>
</dbReference>
<keyword evidence="2" id="KW-0238">DNA-binding</keyword>
<keyword evidence="3" id="KW-0804">Transcription</keyword>
<dbReference type="CDD" id="cd00090">
    <property type="entry name" value="HTH_ARSR"/>
    <property type="match status" value="1"/>
</dbReference>
<keyword evidence="1" id="KW-0805">Transcription regulation</keyword>
<dbReference type="Proteomes" id="UP000539957">
    <property type="component" value="Unassembled WGS sequence"/>
</dbReference>
<dbReference type="GO" id="GO:0003677">
    <property type="term" value="F:DNA binding"/>
    <property type="evidence" value="ECO:0007669"/>
    <property type="project" value="UniProtKB-KW"/>
</dbReference>
<name>A0A7W7IS45_9CAUL</name>
<evidence type="ECO:0000313" key="5">
    <source>
        <dbReference type="EMBL" id="MBB4799522.1"/>
    </source>
</evidence>
<gene>
    <name evidence="5" type="ORF">HNP32_003280</name>
</gene>
<organism evidence="5 6">
    <name type="scientific">Brevundimonas bullata</name>
    <dbReference type="NCBI Taxonomy" id="13160"/>
    <lineage>
        <taxon>Bacteria</taxon>
        <taxon>Pseudomonadati</taxon>
        <taxon>Pseudomonadota</taxon>
        <taxon>Alphaproteobacteria</taxon>
        <taxon>Caulobacterales</taxon>
        <taxon>Caulobacteraceae</taxon>
        <taxon>Brevundimonas</taxon>
    </lineage>
</organism>
<reference evidence="5 6" key="1">
    <citation type="submission" date="2020-08" db="EMBL/GenBank/DDBJ databases">
        <title>Functional genomics of gut bacteria from endangered species of beetles.</title>
        <authorList>
            <person name="Carlos-Shanley C."/>
        </authorList>
    </citation>
    <scope>NUCLEOTIDE SEQUENCE [LARGE SCALE GENOMIC DNA]</scope>
    <source>
        <strain evidence="5 6">S00123</strain>
    </source>
</reference>
<dbReference type="SMART" id="SM00418">
    <property type="entry name" value="HTH_ARSR"/>
    <property type="match status" value="1"/>
</dbReference>
<dbReference type="Gene3D" id="1.10.10.10">
    <property type="entry name" value="Winged helix-like DNA-binding domain superfamily/Winged helix DNA-binding domain"/>
    <property type="match status" value="1"/>
</dbReference>
<dbReference type="Pfam" id="PF01022">
    <property type="entry name" value="HTH_5"/>
    <property type="match status" value="1"/>
</dbReference>
<evidence type="ECO:0000256" key="2">
    <source>
        <dbReference type="ARBA" id="ARBA00023125"/>
    </source>
</evidence>
<keyword evidence="6" id="KW-1185">Reference proteome</keyword>
<evidence type="ECO:0000259" key="4">
    <source>
        <dbReference type="PROSITE" id="PS50987"/>
    </source>
</evidence>
<evidence type="ECO:0000256" key="3">
    <source>
        <dbReference type="ARBA" id="ARBA00023163"/>
    </source>
</evidence>
<evidence type="ECO:0000256" key="1">
    <source>
        <dbReference type="ARBA" id="ARBA00023015"/>
    </source>
</evidence>
<dbReference type="EMBL" id="JACHKY010000006">
    <property type="protein sequence ID" value="MBB4799522.1"/>
    <property type="molecule type" value="Genomic_DNA"/>
</dbReference>
<dbReference type="InterPro" id="IPR036390">
    <property type="entry name" value="WH_DNA-bd_sf"/>
</dbReference>
<dbReference type="InterPro" id="IPR001845">
    <property type="entry name" value="HTH_ArsR_DNA-bd_dom"/>
</dbReference>
<feature type="domain" description="HTH arsR-type" evidence="4">
    <location>
        <begin position="9"/>
        <end position="107"/>
    </location>
</feature>